<evidence type="ECO:0000256" key="1">
    <source>
        <dbReference type="SAM" id="MobiDB-lite"/>
    </source>
</evidence>
<dbReference type="Proteomes" id="UP000183567">
    <property type="component" value="Unassembled WGS sequence"/>
</dbReference>
<evidence type="ECO:0000313" key="3">
    <source>
        <dbReference type="Proteomes" id="UP000183567"/>
    </source>
</evidence>
<comment type="caution">
    <text evidence="2">The sequence shown here is derived from an EMBL/GenBank/DDBJ whole genome shotgun (WGS) entry which is preliminary data.</text>
</comment>
<feature type="region of interest" description="Disordered" evidence="1">
    <location>
        <begin position="163"/>
        <end position="196"/>
    </location>
</feature>
<dbReference type="AlphaFoldDB" id="A0A1J8Q837"/>
<sequence>MQSTSQQVASPLIPINKPLQRVQSKVVMPQGKVPRAGAATRRVPVRAAPHPQTDMARTRVRKTRALGRVSPMQGPSSMQSTHQRGDITRPSVPTSKLPQRVATMYTRPRVEEPNVTPPLPETDGTDLARTRVRKTRPLSVKPSAVGPLPKSLISNNPIPTEAQLQMTSSQPSQGTSARHGMFRPSKPSMQSTSQQIASPLVPANKPLQRVRGGVVRPQGKVPRVGAATRRVPVRPAPLPQTDMARTHVRKTRALSVKPSAVDPLPKLPISKCDRKSNPITTEVELRTKTSQASRRRVIGSRASKQVVSQKNLVRGGRCVTTAQPKPILNELINAIIAEINNPDTINPPLSRNCEREPPVQIVSHMLVPQDIKRPSYISMGYRIRRPSWRPPREDSLCGASFFTSSLRTSVASPLSPLRIHGAEVIPHVHNPDISCFQGCQLQEVLDRFNLDIELDHATMLYR</sequence>
<feature type="compositionally biased region" description="Polar residues" evidence="1">
    <location>
        <begin position="163"/>
        <end position="176"/>
    </location>
</feature>
<feature type="region of interest" description="Disordered" evidence="1">
    <location>
        <begin position="69"/>
        <end position="94"/>
    </location>
</feature>
<accession>A0A1J8Q837</accession>
<evidence type="ECO:0000313" key="2">
    <source>
        <dbReference type="EMBL" id="OJA17822.1"/>
    </source>
</evidence>
<reference evidence="2 3" key="1">
    <citation type="submission" date="2016-03" db="EMBL/GenBank/DDBJ databases">
        <title>Comparative genomics of the ectomycorrhizal sister species Rhizopogon vinicolor and Rhizopogon vesiculosus (Basidiomycota: Boletales) reveals a divergence of the mating type B locus.</title>
        <authorList>
            <person name="Mujic A.B."/>
            <person name="Kuo A."/>
            <person name="Tritt A."/>
            <person name="Lipzen A."/>
            <person name="Chen C."/>
            <person name="Johnson J."/>
            <person name="Sharma A."/>
            <person name="Barry K."/>
            <person name="Grigoriev I.V."/>
            <person name="Spatafora J.W."/>
        </authorList>
    </citation>
    <scope>NUCLEOTIDE SEQUENCE [LARGE SCALE GENOMIC DNA]</scope>
    <source>
        <strain evidence="2 3">AM-OR11-056</strain>
    </source>
</reference>
<organism evidence="2 3">
    <name type="scientific">Rhizopogon vesiculosus</name>
    <dbReference type="NCBI Taxonomy" id="180088"/>
    <lineage>
        <taxon>Eukaryota</taxon>
        <taxon>Fungi</taxon>
        <taxon>Dikarya</taxon>
        <taxon>Basidiomycota</taxon>
        <taxon>Agaricomycotina</taxon>
        <taxon>Agaricomycetes</taxon>
        <taxon>Agaricomycetidae</taxon>
        <taxon>Boletales</taxon>
        <taxon>Suillineae</taxon>
        <taxon>Rhizopogonaceae</taxon>
        <taxon>Rhizopogon</taxon>
    </lineage>
</organism>
<gene>
    <name evidence="2" type="ORF">AZE42_06152</name>
</gene>
<feature type="compositionally biased region" description="Polar residues" evidence="1">
    <location>
        <begin position="187"/>
        <end position="196"/>
    </location>
</feature>
<proteinExistence type="predicted"/>
<feature type="compositionally biased region" description="Polar residues" evidence="1">
    <location>
        <begin position="73"/>
        <end position="82"/>
    </location>
</feature>
<protein>
    <submittedName>
        <fullName evidence="2">Uncharacterized protein</fullName>
    </submittedName>
</protein>
<keyword evidence="3" id="KW-1185">Reference proteome</keyword>
<dbReference type="EMBL" id="LVVM01001802">
    <property type="protein sequence ID" value="OJA17822.1"/>
    <property type="molecule type" value="Genomic_DNA"/>
</dbReference>
<name>A0A1J8Q837_9AGAM</name>